<protein>
    <submittedName>
        <fullName evidence="1">Uncharacterized protein</fullName>
    </submittedName>
</protein>
<gene>
    <name evidence="1" type="ORF">QFC24_001798</name>
</gene>
<comment type="caution">
    <text evidence="1">The sequence shown here is derived from an EMBL/GenBank/DDBJ whole genome shotgun (WGS) entry which is preliminary data.</text>
</comment>
<accession>A0ACC2XVT3</accession>
<reference evidence="1" key="1">
    <citation type="submission" date="2023-04" db="EMBL/GenBank/DDBJ databases">
        <title>Draft Genome sequencing of Naganishia species isolated from polar environments using Oxford Nanopore Technology.</title>
        <authorList>
            <person name="Leo P."/>
            <person name="Venkateswaran K."/>
        </authorList>
    </citation>
    <scope>NUCLEOTIDE SEQUENCE</scope>
    <source>
        <strain evidence="1">DBVPG 5303</strain>
    </source>
</reference>
<evidence type="ECO:0000313" key="1">
    <source>
        <dbReference type="EMBL" id="KAJ9126767.1"/>
    </source>
</evidence>
<organism evidence="1 2">
    <name type="scientific">Naganishia onofrii</name>
    <dbReference type="NCBI Taxonomy" id="1851511"/>
    <lineage>
        <taxon>Eukaryota</taxon>
        <taxon>Fungi</taxon>
        <taxon>Dikarya</taxon>
        <taxon>Basidiomycota</taxon>
        <taxon>Agaricomycotina</taxon>
        <taxon>Tremellomycetes</taxon>
        <taxon>Filobasidiales</taxon>
        <taxon>Filobasidiaceae</taxon>
        <taxon>Naganishia</taxon>
    </lineage>
</organism>
<name>A0ACC2XVT3_9TREE</name>
<keyword evidence="2" id="KW-1185">Reference proteome</keyword>
<evidence type="ECO:0000313" key="2">
    <source>
        <dbReference type="Proteomes" id="UP001234202"/>
    </source>
</evidence>
<dbReference type="EMBL" id="JASBWV010000004">
    <property type="protein sequence ID" value="KAJ9126767.1"/>
    <property type="molecule type" value="Genomic_DNA"/>
</dbReference>
<dbReference type="Proteomes" id="UP001234202">
    <property type="component" value="Unassembled WGS sequence"/>
</dbReference>
<sequence length="1635" mass="180624">MTTPPPRNISLKQRDSYGFGNFAQGGADDEAADNDSYNDVEDQEEEIRAFTREDSRKEASVLATNLGSVGEESTNVNARGIIPDSSYGTLLQSTQETENDQESVTGEVTNMAVSPHRVDESQTNATSSSTHNASEISEIEISSGMVPEPVESNSYWDKRSDSDFGEFAQASRPESHVSSEGFGFPFSGSSTPVKRSAGHDSELKPVNSPGSPYRRPSHLHPSVSRLRSHFRTPSVTTLNSTYSNGTGVLPASQNSTRPPAWSSPSGFSALSRTSSSFDFEKSVAPGLTAHGWNSPQDHSRVRTETADGSMVDEFDDEASIEGEVTGFVFHTMKDCTKTVFTSGGTNDEASESAITTPKAGFLRRWSGATATEEDLPSVQSEWGLPTVAAVNGLIAVGTESGWVVVMGFKQELQRVCGTDAIARSSGPVTAVAISPDATFVAVGHQTGSIYLYELSSANTRPARSAPALTASALATGKKEGHLSGTSITHLAFVGRRHTAIVSGDETGRAFWWSLGKVMGVESNDVIRLLGTSLVNKVSGSLNPATHISPRTDSSTSKAKLTKDHDLFVASPLPVGKNDHPADTFGMIALLTDSKLMIVGLKPSARTWYRRSRQADGGRTGKMIGCAAWLPSQPSRMGVDKTSDPVLAYSWGNHLRFLKISVIPAERPQHEEGQKIHLHPVNRVEFVEGRIWKEDSPIVGLNWLNSSHILIATPTYLALLDIRSMQKVEKQNFNWLFELSYVTDGKGSDYLVNTGNRLCTYKGKIFAMDFGMQTESDIRVGSVLSWADRILALCHGGDFLAAINLTIQYYTATAIGNTIGLPISSKARQKLLKTRALSLMRASLKYAFSEDRLTDGTFSSNDGRGVDLTPLFEGLAECCFHACLEMDETTFLFEDVYEAYANVGIQGIYLQILARYLMEDRIMDVPPQLIQALIAHHANRAEYQEAERIIWRVDPMSLDINQSIVLCQAHGLWDAYIYVHNQCLLDYTTPIAKILELISGSDFDTTDHSYGTIDPVTQHAARLYQYIETILSGCVFPSGRTAPARVAEEGRKAVYSCIFSLTVPKDPAFDQLSNEDAYPVLQQLLHLDTEALLHTLDVAFEDGYLNDSHGFLMSRQLIINILLEVMNHRQYHPGDISLLHIFVARNLPKYPQFILLSPSTLHQILESLASDMDSSTRDDRELAAESLLSTYTPYDAEAIYQQFREARFWRILREHYTHDGNWVEVFKVNVADDSLLSEEYFKEVDRVLISGLKGNQASKLKVEIEGALSHMLETSPTATATILERHLPEMHSEALRLLQGQSHKQLGYLTTLLKPHRLTDAHDKIDIVLSTGGSRHVTDDMFITYLSLLCELDENRLLPFIETHKRVQVIPGVSQTLKNHNQLDVLVWLMLQRGEIKSSFDQLGRFMHTATSQLLQGLQATSLDYSGPLTTITKLARMGIKMAQHVSSETSFSKEDSWYHVLSQTLGVIRRVQTIELSDVSESILPTLRAAVQEELSALLSDSDSSTVSFPRLFQRLVDDVNNSGEGPSSETYAEIKIILTSMLRTYVSEEEFLKITTRIIDGDLQILFYTLVKAKARGWKAQRDACDQCGHSILLGERLANEMSRHGADIERERKPVLIAQSGQTMHVACIGTHR</sequence>
<proteinExistence type="predicted"/>